<organism evidence="3 4">
    <name type="scientific">Serinicoccus chungangensis</name>
    <dbReference type="NCBI Taxonomy" id="767452"/>
    <lineage>
        <taxon>Bacteria</taxon>
        <taxon>Bacillati</taxon>
        <taxon>Actinomycetota</taxon>
        <taxon>Actinomycetes</taxon>
        <taxon>Micrococcales</taxon>
        <taxon>Ornithinimicrobiaceae</taxon>
        <taxon>Serinicoccus</taxon>
    </lineage>
</organism>
<dbReference type="InterPro" id="IPR017972">
    <property type="entry name" value="Cyt_P450_CS"/>
</dbReference>
<evidence type="ECO:0000313" key="3">
    <source>
        <dbReference type="EMBL" id="KUG52861.1"/>
    </source>
</evidence>
<dbReference type="GO" id="GO:0005506">
    <property type="term" value="F:iron ion binding"/>
    <property type="evidence" value="ECO:0007669"/>
    <property type="project" value="InterPro"/>
</dbReference>
<dbReference type="Gene3D" id="1.10.630.10">
    <property type="entry name" value="Cytochrome P450"/>
    <property type="match status" value="1"/>
</dbReference>
<dbReference type="InterPro" id="IPR036396">
    <property type="entry name" value="Cyt_P450_sf"/>
</dbReference>
<dbReference type="GO" id="GO:0020037">
    <property type="term" value="F:heme binding"/>
    <property type="evidence" value="ECO:0007669"/>
    <property type="project" value="InterPro"/>
</dbReference>
<keyword evidence="2" id="KW-0479">Metal-binding</keyword>
<dbReference type="PRINTS" id="PR00385">
    <property type="entry name" value="P450"/>
</dbReference>
<keyword evidence="2" id="KW-0349">Heme</keyword>
<dbReference type="EMBL" id="LQBL01000029">
    <property type="protein sequence ID" value="KUG52861.1"/>
    <property type="molecule type" value="Genomic_DNA"/>
</dbReference>
<dbReference type="AlphaFoldDB" id="A0A0W8I4L5"/>
<evidence type="ECO:0000256" key="1">
    <source>
        <dbReference type="ARBA" id="ARBA00010617"/>
    </source>
</evidence>
<keyword evidence="2" id="KW-0560">Oxidoreductase</keyword>
<dbReference type="CDD" id="cd00302">
    <property type="entry name" value="cytochrome_P450"/>
    <property type="match status" value="1"/>
</dbReference>
<dbReference type="STRING" id="767452.AVL62_14400"/>
<protein>
    <submittedName>
        <fullName evidence="3">Cytochrome</fullName>
    </submittedName>
</protein>
<sequence>MWRLRALQPARQLLRARHATTQAGFTAEAIPQGRLEHHPILVSDGPTHDDQRRKVARFLAPAVVTERYGDLMAQVADRTVAQALESGRCRLDEAALHYTVEVTAELVGLTESDVPGLSRRLVSFFNQPPFDIARDDLGRSRLDWARAARNGLWPVARLWWHDVRPAIRARRRRRRTDIISHLLDEGYSRTSILVECVTYGTAGMVTTREFIVMAAWHLLGDDALRERYLAAEQPERLAVLEEIIRLEPVVGHLYRRVRQPVEITDGEQTWTIPPGDLVDVCVRATNTDPQAVGADPQQLCPGRGMPRGTAGYGLAFGDGEHKCPGQPLALLESDALLVRLLAHEPRLVAEPELGWDHLIEGYWLRGFELTLPSGSA</sequence>
<keyword evidence="2" id="KW-0503">Monooxygenase</keyword>
<evidence type="ECO:0000256" key="2">
    <source>
        <dbReference type="RuleBase" id="RU000461"/>
    </source>
</evidence>
<reference evidence="3 4" key="1">
    <citation type="submission" date="2015-12" db="EMBL/GenBank/DDBJ databases">
        <title>Serinicoccus chungangenesis strain CD08_5 genome sequencing and assembly.</title>
        <authorList>
            <person name="Chander A.M."/>
            <person name="Kaur G."/>
            <person name="Nair G.R."/>
            <person name="Dhawan D.K."/>
            <person name="Kochhar R.K."/>
            <person name="Mayilraj S."/>
            <person name="Bhadada S.K."/>
        </authorList>
    </citation>
    <scope>NUCLEOTIDE SEQUENCE [LARGE SCALE GENOMIC DNA]</scope>
    <source>
        <strain evidence="3 4">CD08_5</strain>
    </source>
</reference>
<comment type="caution">
    <text evidence="3">The sequence shown here is derived from an EMBL/GenBank/DDBJ whole genome shotgun (WGS) entry which is preliminary data.</text>
</comment>
<dbReference type="InterPro" id="IPR001128">
    <property type="entry name" value="Cyt_P450"/>
</dbReference>
<accession>A0A0W8I4L5</accession>
<gene>
    <name evidence="3" type="ORF">AVL62_14400</name>
</gene>
<dbReference type="SUPFAM" id="SSF48264">
    <property type="entry name" value="Cytochrome P450"/>
    <property type="match status" value="1"/>
</dbReference>
<dbReference type="PROSITE" id="PS00086">
    <property type="entry name" value="CYTOCHROME_P450"/>
    <property type="match status" value="1"/>
</dbReference>
<dbReference type="PANTHER" id="PTHR46696">
    <property type="entry name" value="P450, PUTATIVE (EUROFUNG)-RELATED"/>
    <property type="match status" value="1"/>
</dbReference>
<dbReference type="Pfam" id="PF00067">
    <property type="entry name" value="p450"/>
    <property type="match status" value="1"/>
</dbReference>
<name>A0A0W8I4L5_9MICO</name>
<dbReference type="GO" id="GO:0016705">
    <property type="term" value="F:oxidoreductase activity, acting on paired donors, with incorporation or reduction of molecular oxygen"/>
    <property type="evidence" value="ECO:0007669"/>
    <property type="project" value="InterPro"/>
</dbReference>
<proteinExistence type="inferred from homology"/>
<keyword evidence="2" id="KW-0408">Iron</keyword>
<dbReference type="GO" id="GO:0004497">
    <property type="term" value="F:monooxygenase activity"/>
    <property type="evidence" value="ECO:0007669"/>
    <property type="project" value="UniProtKB-KW"/>
</dbReference>
<keyword evidence="4" id="KW-1185">Reference proteome</keyword>
<dbReference type="Proteomes" id="UP000054837">
    <property type="component" value="Unassembled WGS sequence"/>
</dbReference>
<dbReference type="PANTHER" id="PTHR46696:SF1">
    <property type="entry name" value="CYTOCHROME P450 YJIB-RELATED"/>
    <property type="match status" value="1"/>
</dbReference>
<comment type="similarity">
    <text evidence="1 2">Belongs to the cytochrome P450 family.</text>
</comment>
<evidence type="ECO:0000313" key="4">
    <source>
        <dbReference type="Proteomes" id="UP000054837"/>
    </source>
</evidence>